<keyword evidence="3" id="KW-1185">Reference proteome</keyword>
<dbReference type="PANTHER" id="PTHR42983:SF1">
    <property type="entry name" value="IRON-MOLYBDENUM PROTEIN"/>
    <property type="match status" value="1"/>
</dbReference>
<organism evidence="2 3">
    <name type="scientific">Clostridium neuense</name>
    <dbReference type="NCBI Taxonomy" id="1728934"/>
    <lineage>
        <taxon>Bacteria</taxon>
        <taxon>Bacillati</taxon>
        <taxon>Bacillota</taxon>
        <taxon>Clostridia</taxon>
        <taxon>Eubacteriales</taxon>
        <taxon>Clostridiaceae</taxon>
        <taxon>Clostridium</taxon>
    </lineage>
</organism>
<dbReference type="CDD" id="cd00851">
    <property type="entry name" value="MTH1175"/>
    <property type="match status" value="1"/>
</dbReference>
<reference evidence="2 3" key="1">
    <citation type="submission" date="2024-11" db="EMBL/GenBank/DDBJ databases">
        <authorList>
            <person name="Heng Y.C."/>
            <person name="Lim A.C.H."/>
            <person name="Lee J.K.Y."/>
            <person name="Kittelmann S."/>
        </authorList>
    </citation>
    <scope>NUCLEOTIDE SEQUENCE [LARGE SCALE GENOMIC DNA]</scope>
    <source>
        <strain evidence="2 3">WILCCON 0114</strain>
    </source>
</reference>
<dbReference type="RefSeq" id="WP_406787409.1">
    <property type="nucleotide sequence ID" value="NZ_JBJIAA010000007.1"/>
</dbReference>
<evidence type="ECO:0000259" key="1">
    <source>
        <dbReference type="Pfam" id="PF02579"/>
    </source>
</evidence>
<comment type="caution">
    <text evidence="2">The sequence shown here is derived from an EMBL/GenBank/DDBJ whole genome shotgun (WGS) entry which is preliminary data.</text>
</comment>
<name>A0ABW8TE01_9CLOT</name>
<sequence length="115" mass="12531">MKIAIPNNGSSLNQHFGKSKSFMIGTVENDKIEKLEEVSTEELAHQHEGLADLLFKHNVDVVVTGGIGAGALEALRSKGFKVIRGAKGECKDVIESYISGNLEDKDVMCNHHCDH</sequence>
<dbReference type="InterPro" id="IPR003731">
    <property type="entry name" value="Di-Nase_FeMo-co_biosynth"/>
</dbReference>
<dbReference type="EMBL" id="JBJIAA010000007">
    <property type="protein sequence ID" value="MFL0250746.1"/>
    <property type="molecule type" value="Genomic_DNA"/>
</dbReference>
<dbReference type="InterPro" id="IPR036105">
    <property type="entry name" value="DiNase_FeMo-co_biosyn_sf"/>
</dbReference>
<dbReference type="Proteomes" id="UP001623592">
    <property type="component" value="Unassembled WGS sequence"/>
</dbReference>
<accession>A0ABW8TE01</accession>
<evidence type="ECO:0000313" key="2">
    <source>
        <dbReference type="EMBL" id="MFL0250746.1"/>
    </source>
</evidence>
<proteinExistence type="predicted"/>
<dbReference type="Pfam" id="PF02579">
    <property type="entry name" value="Nitro_FeMo-Co"/>
    <property type="match status" value="1"/>
</dbReference>
<dbReference type="PANTHER" id="PTHR42983">
    <property type="entry name" value="DINITROGENASE IRON-MOLYBDENUM COFACTOR PROTEIN-RELATED"/>
    <property type="match status" value="1"/>
</dbReference>
<protein>
    <submittedName>
        <fullName evidence="2">NifB/NifX family molybdenum-iron cluster-binding protein</fullName>
    </submittedName>
</protein>
<dbReference type="SUPFAM" id="SSF53146">
    <property type="entry name" value="Nitrogenase accessory factor-like"/>
    <property type="match status" value="1"/>
</dbReference>
<gene>
    <name evidence="2" type="ORF">ACJDT4_09970</name>
</gene>
<dbReference type="InterPro" id="IPR033913">
    <property type="entry name" value="MTH1175_dom"/>
</dbReference>
<dbReference type="Gene3D" id="3.30.420.130">
    <property type="entry name" value="Dinitrogenase iron-molybdenum cofactor biosynthesis domain"/>
    <property type="match status" value="1"/>
</dbReference>
<evidence type="ECO:0000313" key="3">
    <source>
        <dbReference type="Proteomes" id="UP001623592"/>
    </source>
</evidence>
<feature type="domain" description="Dinitrogenase iron-molybdenum cofactor biosynthesis" evidence="1">
    <location>
        <begin position="9"/>
        <end position="98"/>
    </location>
</feature>